<protein>
    <recommendedName>
        <fullName evidence="4">Smu12A</fullName>
    </recommendedName>
</protein>
<evidence type="ECO:0000313" key="3">
    <source>
        <dbReference type="Proteomes" id="UP001501598"/>
    </source>
</evidence>
<gene>
    <name evidence="2" type="ORF">GCM10023175_69730</name>
</gene>
<comment type="caution">
    <text evidence="2">The sequence shown here is derived from an EMBL/GenBank/DDBJ whole genome shotgun (WGS) entry which is preliminary data.</text>
</comment>
<evidence type="ECO:0000313" key="2">
    <source>
        <dbReference type="EMBL" id="GAA4560214.1"/>
    </source>
</evidence>
<evidence type="ECO:0000256" key="1">
    <source>
        <dbReference type="SAM" id="MobiDB-lite"/>
    </source>
</evidence>
<feature type="region of interest" description="Disordered" evidence="1">
    <location>
        <begin position="1"/>
        <end position="28"/>
    </location>
</feature>
<name>A0ABP8S3Z3_9PSEU</name>
<dbReference type="Proteomes" id="UP001501598">
    <property type="component" value="Unassembled WGS sequence"/>
</dbReference>
<reference evidence="3" key="1">
    <citation type="journal article" date="2019" name="Int. J. Syst. Evol. Microbiol.">
        <title>The Global Catalogue of Microorganisms (GCM) 10K type strain sequencing project: providing services to taxonomists for standard genome sequencing and annotation.</title>
        <authorList>
            <consortium name="The Broad Institute Genomics Platform"/>
            <consortium name="The Broad Institute Genome Sequencing Center for Infectious Disease"/>
            <person name="Wu L."/>
            <person name="Ma J."/>
        </authorList>
    </citation>
    <scope>NUCLEOTIDE SEQUENCE [LARGE SCALE GENOMIC DNA]</scope>
    <source>
        <strain evidence="3">JCM 17906</strain>
    </source>
</reference>
<keyword evidence="3" id="KW-1185">Reference proteome</keyword>
<proteinExistence type="predicted"/>
<evidence type="ECO:0008006" key="4">
    <source>
        <dbReference type="Google" id="ProtNLM"/>
    </source>
</evidence>
<accession>A0ABP8S3Z3</accession>
<feature type="compositionally biased region" description="Gly residues" evidence="1">
    <location>
        <begin position="10"/>
        <end position="23"/>
    </location>
</feature>
<organism evidence="2 3">
    <name type="scientific">Pseudonocardia xishanensis</name>
    <dbReference type="NCBI Taxonomy" id="630995"/>
    <lineage>
        <taxon>Bacteria</taxon>
        <taxon>Bacillati</taxon>
        <taxon>Actinomycetota</taxon>
        <taxon>Actinomycetes</taxon>
        <taxon>Pseudonocardiales</taxon>
        <taxon>Pseudonocardiaceae</taxon>
        <taxon>Pseudonocardia</taxon>
    </lineage>
</organism>
<sequence>MTGRMHKGWHGGGRGQARGGPRGGWQQADLPDVSDLAAWLAGRLPDGWFIGAPEITVDREEIVVVGELAPVEGEYPDTDQGRAERAAAAAGRISRFREETREARIDVARQAEHRYQRKVAWGARIGEVEELFTTASVPVMTRLRQPERMVLDTLVDSGVARSRSDALAWAVRLVGRNADAWLADLREAMAKVDDLRARGPE</sequence>
<dbReference type="EMBL" id="BAABGT010000122">
    <property type="protein sequence ID" value="GAA4560214.1"/>
    <property type="molecule type" value="Genomic_DNA"/>
</dbReference>